<feature type="compositionally biased region" description="Basic and acidic residues" evidence="2">
    <location>
        <begin position="588"/>
        <end position="611"/>
    </location>
</feature>
<feature type="region of interest" description="Disordered" evidence="2">
    <location>
        <begin position="170"/>
        <end position="323"/>
    </location>
</feature>
<feature type="compositionally biased region" description="Polar residues" evidence="2">
    <location>
        <begin position="175"/>
        <end position="186"/>
    </location>
</feature>
<comment type="caution">
    <text evidence="4">The sequence shown here is derived from an EMBL/GenBank/DDBJ whole genome shotgun (WGS) entry which is preliminary data.</text>
</comment>
<feature type="domain" description="Reverse transcriptase Ty1/copia-type" evidence="3">
    <location>
        <begin position="963"/>
        <end position="1008"/>
    </location>
</feature>
<dbReference type="GO" id="GO:0000724">
    <property type="term" value="P:double-strand break repair via homologous recombination"/>
    <property type="evidence" value="ECO:0007669"/>
    <property type="project" value="TreeGrafter"/>
</dbReference>
<dbReference type="InterPro" id="IPR052003">
    <property type="entry name" value="HR_DNA-Binding_Protein"/>
</dbReference>
<evidence type="ECO:0000256" key="1">
    <source>
        <dbReference type="SAM" id="Coils"/>
    </source>
</evidence>
<feature type="compositionally biased region" description="Basic and acidic residues" evidence="2">
    <location>
        <begin position="1486"/>
        <end position="1500"/>
    </location>
</feature>
<feature type="region of interest" description="Disordered" evidence="2">
    <location>
        <begin position="1480"/>
        <end position="1510"/>
    </location>
</feature>
<dbReference type="Pfam" id="PF07727">
    <property type="entry name" value="RVT_2"/>
    <property type="match status" value="1"/>
</dbReference>
<accession>A0A6L2LQ85</accession>
<dbReference type="EMBL" id="BKCJ010004819">
    <property type="protein sequence ID" value="GEU63279.1"/>
    <property type="molecule type" value="Genomic_DNA"/>
</dbReference>
<dbReference type="PANTHER" id="PTHR15361:SF5">
    <property type="entry name" value="C3H1-TYPE DOMAIN-CONTAINING PROTEIN"/>
    <property type="match status" value="1"/>
</dbReference>
<evidence type="ECO:0000259" key="3">
    <source>
        <dbReference type="Pfam" id="PF07727"/>
    </source>
</evidence>
<keyword evidence="1" id="KW-0175">Coiled coil</keyword>
<reference evidence="4" key="1">
    <citation type="journal article" date="2019" name="Sci. Rep.">
        <title>Draft genome of Tanacetum cinerariifolium, the natural source of mosquito coil.</title>
        <authorList>
            <person name="Yamashiro T."/>
            <person name="Shiraishi A."/>
            <person name="Satake H."/>
            <person name="Nakayama K."/>
        </authorList>
    </citation>
    <scope>NUCLEOTIDE SEQUENCE</scope>
</reference>
<dbReference type="GO" id="GO:0003697">
    <property type="term" value="F:single-stranded DNA binding"/>
    <property type="evidence" value="ECO:0007669"/>
    <property type="project" value="TreeGrafter"/>
</dbReference>
<feature type="coiled-coil region" evidence="1">
    <location>
        <begin position="1191"/>
        <end position="1229"/>
    </location>
</feature>
<sequence length="1510" mass="173614">MNNKKCIVNLEYFREMLHICLRLPNQTFDELSFEEEILAFLRHLGHSGEIRKITDININKLHQPWRSFAVVINKFLSGKSTGYDSLRLYQSQILWGMYHKKNVDFAYLLWEDFVYQVEHKDAKKSNEMYYPSFTKLGAILPIELTNEDIKNSAAYKEYYVIASLAAPPKTKASVRKTQSSSDTTITPPMAANTRLLSSAKGKQPAKASKAKDKGTGILPGVLDVPSGESDEEISWKSSDEDDDEVDDRSDDQEDEDDQDDDDDDDQDTNNDSDDFVHPKLSIYEEESKDEASFDPIVQTPENSDNEGNDDASLGMNVSGEEGHDAEDEDKELYRNVNINLEGQDSSPVSSQCVTSMLNPSPDAGIDSLFESTPRVDIQASTTVAPFTLTAPTLPPPTILTISQVPQAPTSPSTFLQDLPNFSSLFEFDHRLKTLDANFSEFMKTSQFARAVSSILGIVERYMDQRMNEAVKEQVKEQVMIQVSKILPKIEKTVNEQLKAKVMNRSSNSSKTSYAMVVDLSKMELKKIIIEKMESNKNMYKALFDAYECDNIILDTYGDIVTLKRCRDDADKDEEPSAGSDRGSKRRREGKEPESKSAPKEKESKTTRKSTEGNKRNLHLMIVLGTRLCELLTEAFNIWISNLAKQADSRSSFNDLMDTLVDFSVFLMNRLKVDTLTPELLAGQQYPHNLLKPLPLIPNSQGRRVIPFDYFINYDLEYLRGGASSRMYTTSVTKTKAADYRHIKWIEDLIMEWHNYKHLDWITVRRDDDKLYKFKEGDFKRLRIQDIEDMLLLLVQGKLTNLTIEECFAFNVSLRMFTRSIVIHWRMEDLQLGVESYQKKLSLTKPDTDGMLNDVQTALDDRLKGQSSWIRRTLKDGGEEADLNNLESTFQVSSIPITRIYKDRLLKQVIRDLHLASQTKRMSKNLEEHGLVSIVNQRTNHKDLQNCLFDCFLSQMEHKKASFKDFVVYQMDVKSDFLYGKIEKEVYVCQPSGFEDPAFPDKVYEVEKGTLWIASRPKSMKEDGIFISQDKYVAKILRKFRFFEVKTASTPIETQKPLLKDKDREEVDVHIYRSMIGSLMYLTSSRPDIMFTAKHNAVRHKLMLLGKLTTARFIQMFLDKKLDGFPTHKEKYDVSFYTKKVFANMKRIGKVFSVKETELFPTMVGPKQVQIGVNIPRSDKDSLKHIELMKICTTLQQKVLDLEDELKRTKTAQQSKINGLERRVKKLEMKHMSRTHKLKRLYKVSLIARVISSCDDEALDKEDTFKQGRIDEIDADEDIVLVSTHDDMVLDEGTKDGKEEVVEVVTTVKMLIDTVKKDQILFDEEVARKLQEEIYEQERLVGERARQDKEANSALIETWEDIQAKMNADYQLAKKLQAEEQEQLTDAEKAKLFMEIMEKRIKSFAAKKTAEKRNKPPTKAQQKSIMSTYLKNTDGWKSRGLKNKSFAKIKELFDKAMTRINNFIDFRTELVEVSINKDEAEITQESSSKRAGDELDQERSKQSLNKVKKLY</sequence>
<dbReference type="PANTHER" id="PTHR15361">
    <property type="entry name" value="RAD51/NUKS-INTERACTING PROTEIN"/>
    <property type="match status" value="1"/>
</dbReference>
<feature type="region of interest" description="Disordered" evidence="2">
    <location>
        <begin position="568"/>
        <end position="611"/>
    </location>
</feature>
<evidence type="ECO:0000313" key="4">
    <source>
        <dbReference type="EMBL" id="GEU63279.1"/>
    </source>
</evidence>
<organism evidence="4">
    <name type="scientific">Tanacetum cinerariifolium</name>
    <name type="common">Dalmatian daisy</name>
    <name type="synonym">Chrysanthemum cinerariifolium</name>
    <dbReference type="NCBI Taxonomy" id="118510"/>
    <lineage>
        <taxon>Eukaryota</taxon>
        <taxon>Viridiplantae</taxon>
        <taxon>Streptophyta</taxon>
        <taxon>Embryophyta</taxon>
        <taxon>Tracheophyta</taxon>
        <taxon>Spermatophyta</taxon>
        <taxon>Magnoliopsida</taxon>
        <taxon>eudicotyledons</taxon>
        <taxon>Gunneridae</taxon>
        <taxon>Pentapetalae</taxon>
        <taxon>asterids</taxon>
        <taxon>campanulids</taxon>
        <taxon>Asterales</taxon>
        <taxon>Asteraceae</taxon>
        <taxon>Asteroideae</taxon>
        <taxon>Anthemideae</taxon>
        <taxon>Anthemidinae</taxon>
        <taxon>Tanacetum</taxon>
    </lineage>
</organism>
<evidence type="ECO:0000256" key="2">
    <source>
        <dbReference type="SAM" id="MobiDB-lite"/>
    </source>
</evidence>
<feature type="compositionally biased region" description="Acidic residues" evidence="2">
    <location>
        <begin position="239"/>
        <end position="273"/>
    </location>
</feature>
<dbReference type="GO" id="GO:0036297">
    <property type="term" value="P:interstrand cross-link repair"/>
    <property type="evidence" value="ECO:0007669"/>
    <property type="project" value="TreeGrafter"/>
</dbReference>
<dbReference type="InterPro" id="IPR013103">
    <property type="entry name" value="RVT_2"/>
</dbReference>
<name>A0A6L2LQ85_TANCI</name>
<proteinExistence type="predicted"/>
<protein>
    <recommendedName>
        <fullName evidence="3">Reverse transcriptase Ty1/copia-type domain-containing protein</fullName>
    </recommendedName>
</protein>
<gene>
    <name evidence="4" type="ORF">Tci_035257</name>
</gene>
<dbReference type="GO" id="GO:0003690">
    <property type="term" value="F:double-stranded DNA binding"/>
    <property type="evidence" value="ECO:0007669"/>
    <property type="project" value="TreeGrafter"/>
</dbReference>